<accession>A0A1G2HJR3</accession>
<dbReference type="PROSITE" id="PS51910">
    <property type="entry name" value="GH18_2"/>
    <property type="match status" value="1"/>
</dbReference>
<evidence type="ECO:0000313" key="2">
    <source>
        <dbReference type="EMBL" id="OGZ62683.1"/>
    </source>
</evidence>
<dbReference type="Gene3D" id="3.10.50.10">
    <property type="match status" value="1"/>
</dbReference>
<dbReference type="SUPFAM" id="SSF51445">
    <property type="entry name" value="(Trans)glycosidases"/>
    <property type="match status" value="1"/>
</dbReference>
<dbReference type="InterPro" id="IPR001223">
    <property type="entry name" value="Glyco_hydro18_cat"/>
</dbReference>
<proteinExistence type="predicted"/>
<dbReference type="Gene3D" id="3.20.20.80">
    <property type="entry name" value="Glycosidases"/>
    <property type="match status" value="1"/>
</dbReference>
<reference evidence="2 3" key="1">
    <citation type="journal article" date="2016" name="Nat. Commun.">
        <title>Thousands of microbial genomes shed light on interconnected biogeochemical processes in an aquifer system.</title>
        <authorList>
            <person name="Anantharaman K."/>
            <person name="Brown C.T."/>
            <person name="Hug L.A."/>
            <person name="Sharon I."/>
            <person name="Castelle C.J."/>
            <person name="Probst A.J."/>
            <person name="Thomas B.C."/>
            <person name="Singh A."/>
            <person name="Wilkins M.J."/>
            <person name="Karaoz U."/>
            <person name="Brodie E.L."/>
            <person name="Williams K.H."/>
            <person name="Hubbard S.S."/>
            <person name="Banfield J.F."/>
        </authorList>
    </citation>
    <scope>NUCLEOTIDE SEQUENCE [LARGE SCALE GENOMIC DNA]</scope>
</reference>
<dbReference type="EMBL" id="MHOM01000053">
    <property type="protein sequence ID" value="OGZ62683.1"/>
    <property type="molecule type" value="Genomic_DNA"/>
</dbReference>
<protein>
    <recommendedName>
        <fullName evidence="1">GH18 domain-containing protein</fullName>
    </recommendedName>
</protein>
<gene>
    <name evidence="2" type="ORF">A2812_00420</name>
</gene>
<dbReference type="InterPro" id="IPR017853">
    <property type="entry name" value="GH"/>
</dbReference>
<dbReference type="InterPro" id="IPR011583">
    <property type="entry name" value="Chitinase_II/V-like_cat"/>
</dbReference>
<name>A0A1G2HJR3_9BACT</name>
<sequence>MKKIIYFLILFLFLTPVSAFGMEKIFYVSQSSEKTAIPAIQKNAEKIDILAPQAYAVKSDLNLYGSLSPKLQQAIKDYNIKVMPLVVNSLFSQKTIHNLLLSQSAQDKVIAGFVQLAKKNNYIGWQFDFENISHKDKDLYSAFVEKTAKELHKNNLILSIAAVSRTTDFEDTNAYYNWGGVYDYKRISNAVDFISLMTYDDSKSYGPTASTLFVKWVLDYVKDKIPAEKLSMGIPFYYWGWNQKTLKRVSSGGYNLVKVTMDNFPCKLGFDESLGVPWLTYSTGKKSYKIWYENKKSFEIKLNTVKDNNFRGFSAWVLGAEDPEIWSAL</sequence>
<dbReference type="AlphaFoldDB" id="A0A1G2HJR3"/>
<dbReference type="STRING" id="1802200.A2812_00420"/>
<dbReference type="GO" id="GO:0005975">
    <property type="term" value="P:carbohydrate metabolic process"/>
    <property type="evidence" value="ECO:0007669"/>
    <property type="project" value="InterPro"/>
</dbReference>
<dbReference type="PANTHER" id="PTHR46066:SF2">
    <property type="entry name" value="CHITINASE DOMAIN-CONTAINING PROTEIN 1"/>
    <property type="match status" value="1"/>
</dbReference>
<organism evidence="2 3">
    <name type="scientific">Candidatus Staskawiczbacteria bacterium RIFCSPHIGHO2_01_FULL_36_16</name>
    <dbReference type="NCBI Taxonomy" id="1802200"/>
    <lineage>
        <taxon>Bacteria</taxon>
        <taxon>Candidatus Staskawicziibacteriota</taxon>
    </lineage>
</organism>
<dbReference type="GO" id="GO:0008061">
    <property type="term" value="F:chitin binding"/>
    <property type="evidence" value="ECO:0007669"/>
    <property type="project" value="InterPro"/>
</dbReference>
<dbReference type="PANTHER" id="PTHR46066">
    <property type="entry name" value="CHITINASE DOMAIN-CONTAINING PROTEIN 1 FAMILY MEMBER"/>
    <property type="match status" value="1"/>
</dbReference>
<evidence type="ECO:0000313" key="3">
    <source>
        <dbReference type="Proteomes" id="UP000177190"/>
    </source>
</evidence>
<comment type="caution">
    <text evidence="2">The sequence shown here is derived from an EMBL/GenBank/DDBJ whole genome shotgun (WGS) entry which is preliminary data.</text>
</comment>
<feature type="domain" description="GH18" evidence="1">
    <location>
        <begin position="22"/>
        <end position="329"/>
    </location>
</feature>
<dbReference type="Proteomes" id="UP000177190">
    <property type="component" value="Unassembled WGS sequence"/>
</dbReference>
<dbReference type="SMART" id="SM00636">
    <property type="entry name" value="Glyco_18"/>
    <property type="match status" value="1"/>
</dbReference>
<evidence type="ECO:0000259" key="1">
    <source>
        <dbReference type="PROSITE" id="PS51910"/>
    </source>
</evidence>
<dbReference type="InterPro" id="IPR029070">
    <property type="entry name" value="Chitinase_insertion_sf"/>
</dbReference>
<dbReference type="Pfam" id="PF00704">
    <property type="entry name" value="Glyco_hydro_18"/>
    <property type="match status" value="1"/>
</dbReference>